<comment type="caution">
    <text evidence="4">The sequence shown here is derived from an EMBL/GenBank/DDBJ whole genome shotgun (WGS) entry which is preliminary data.</text>
</comment>
<gene>
    <name evidence="4" type="ORF">HaLaN_12098</name>
</gene>
<feature type="domain" description="Myb-like" evidence="2">
    <location>
        <begin position="66"/>
        <end position="111"/>
    </location>
</feature>
<dbReference type="Proteomes" id="UP000485058">
    <property type="component" value="Unassembled WGS sequence"/>
</dbReference>
<dbReference type="PANTHER" id="PTHR45614:SF25">
    <property type="entry name" value="MYB PROTEIN"/>
    <property type="match status" value="1"/>
</dbReference>
<organism evidence="4 5">
    <name type="scientific">Haematococcus lacustris</name>
    <name type="common">Green alga</name>
    <name type="synonym">Haematococcus pluvialis</name>
    <dbReference type="NCBI Taxonomy" id="44745"/>
    <lineage>
        <taxon>Eukaryota</taxon>
        <taxon>Viridiplantae</taxon>
        <taxon>Chlorophyta</taxon>
        <taxon>core chlorophytes</taxon>
        <taxon>Chlorophyceae</taxon>
        <taxon>CS clade</taxon>
        <taxon>Chlamydomonadales</taxon>
        <taxon>Haematococcaceae</taxon>
        <taxon>Haematococcus</taxon>
    </lineage>
</organism>
<evidence type="ECO:0000256" key="1">
    <source>
        <dbReference type="SAM" id="MobiDB-lite"/>
    </source>
</evidence>
<dbReference type="InterPro" id="IPR017930">
    <property type="entry name" value="Myb_dom"/>
</dbReference>
<dbReference type="GO" id="GO:0005634">
    <property type="term" value="C:nucleus"/>
    <property type="evidence" value="ECO:0007669"/>
    <property type="project" value="TreeGrafter"/>
</dbReference>
<dbReference type="PANTHER" id="PTHR45614">
    <property type="entry name" value="MYB PROTEIN-RELATED"/>
    <property type="match status" value="1"/>
</dbReference>
<evidence type="ECO:0000313" key="5">
    <source>
        <dbReference type="Proteomes" id="UP000485058"/>
    </source>
</evidence>
<evidence type="ECO:0000313" key="4">
    <source>
        <dbReference type="EMBL" id="GFH15798.1"/>
    </source>
</evidence>
<evidence type="ECO:0000259" key="3">
    <source>
        <dbReference type="PROSITE" id="PS51294"/>
    </source>
</evidence>
<name>A0A699Z9J3_HAELA</name>
<proteinExistence type="predicted"/>
<dbReference type="SUPFAM" id="SSF46689">
    <property type="entry name" value="Homeodomain-like"/>
    <property type="match status" value="1"/>
</dbReference>
<dbReference type="InterPro" id="IPR009057">
    <property type="entry name" value="Homeodomain-like_sf"/>
</dbReference>
<sequence length="739" mass="79004">MRGNSLCDGKAAKKVSRKWTEEEVVALVAAINAVPASHALNWAEIAKLIPERTGKQCREKYKNDLRPEISKAAWIPSEEFILARAHSEVGNQWAEIAKNATLRSKAEAKSRTLLWTYGRFVHQQGGTTSLRTFREAVRAYQRIPDAEPLCCIEVGPAAIAGAGGHGGCSRTSAPLYRSRKLIFCEATALQQAAMARLHMRSPRPHWRAHLRASASARRRNESDDNSMEDCLQPPHHMATRATANVAYLQATSSQSSGTTQPTDSLTAGAPTAAGPVRHWHNVKLLNQPPKPCPLFFSSLNTSCDTASHGPLASLRLLGRPALPVLDLQAQDSKKAATTQPATAVAHPRGPWRLSIPKTINNQDATPKGLSDEELAFLQDIIDDDVFSTVEPGNAPRAPLFGMEGQKPVRLQLPKDAPFTHGSAPDSGMEMELLRFLGEQATPRAHAALIQQVPGFNLGGAGLPGGQTVDYDAIDAAGLLLESNHAVTPSLSPYQPGSARKLAAHMLSRFAQESGNDCSLSGKESMPDPAPPVAGSCASNELLPTINTQISSSPASACELRIPFDLSAGNSLQCSTQAVGPPSKPSDAAIVALSGYCDQLGNGLGNQQDAASCRSLVRHFPVQHSSTGSMHSAGQCLQFSPALCKHPDQVMQPQWLGSYRAPSLAAPQGSASHTISGKRERDAAMYKFDHQLAPSGSSDLCPSEGRPGNAVLWQWAQPLPCAASPARKAQRLNQLNLAWS</sequence>
<dbReference type="Pfam" id="PF13921">
    <property type="entry name" value="Myb_DNA-bind_6"/>
    <property type="match status" value="1"/>
</dbReference>
<dbReference type="GO" id="GO:0000981">
    <property type="term" value="F:DNA-binding transcription factor activity, RNA polymerase II-specific"/>
    <property type="evidence" value="ECO:0007669"/>
    <property type="project" value="TreeGrafter"/>
</dbReference>
<dbReference type="CDD" id="cd00167">
    <property type="entry name" value="SANT"/>
    <property type="match status" value="2"/>
</dbReference>
<dbReference type="PROSITE" id="PS51294">
    <property type="entry name" value="HTH_MYB"/>
    <property type="match status" value="1"/>
</dbReference>
<dbReference type="GO" id="GO:0000978">
    <property type="term" value="F:RNA polymerase II cis-regulatory region sequence-specific DNA binding"/>
    <property type="evidence" value="ECO:0007669"/>
    <property type="project" value="TreeGrafter"/>
</dbReference>
<dbReference type="Gene3D" id="1.10.10.60">
    <property type="entry name" value="Homeodomain-like"/>
    <property type="match status" value="1"/>
</dbReference>
<feature type="region of interest" description="Disordered" evidence="1">
    <location>
        <begin position="206"/>
        <end position="230"/>
    </location>
</feature>
<evidence type="ECO:0000259" key="2">
    <source>
        <dbReference type="PROSITE" id="PS50090"/>
    </source>
</evidence>
<keyword evidence="5" id="KW-1185">Reference proteome</keyword>
<dbReference type="InterPro" id="IPR050560">
    <property type="entry name" value="MYB_TF"/>
</dbReference>
<dbReference type="EMBL" id="BLLF01000902">
    <property type="protein sequence ID" value="GFH15798.1"/>
    <property type="molecule type" value="Genomic_DNA"/>
</dbReference>
<dbReference type="SMART" id="SM00717">
    <property type="entry name" value="SANT"/>
    <property type="match status" value="2"/>
</dbReference>
<reference evidence="4 5" key="1">
    <citation type="submission" date="2020-02" db="EMBL/GenBank/DDBJ databases">
        <title>Draft genome sequence of Haematococcus lacustris strain NIES-144.</title>
        <authorList>
            <person name="Morimoto D."/>
            <person name="Nakagawa S."/>
            <person name="Yoshida T."/>
            <person name="Sawayama S."/>
        </authorList>
    </citation>
    <scope>NUCLEOTIDE SEQUENCE [LARGE SCALE GENOMIC DNA]</scope>
    <source>
        <strain evidence="4 5">NIES-144</strain>
    </source>
</reference>
<feature type="domain" description="Myb-like" evidence="2">
    <location>
        <begin position="11"/>
        <end position="65"/>
    </location>
</feature>
<dbReference type="PROSITE" id="PS50090">
    <property type="entry name" value="MYB_LIKE"/>
    <property type="match status" value="2"/>
</dbReference>
<feature type="domain" description="HTH myb-type" evidence="3">
    <location>
        <begin position="11"/>
        <end position="69"/>
    </location>
</feature>
<dbReference type="AlphaFoldDB" id="A0A699Z9J3"/>
<dbReference type="InterPro" id="IPR001005">
    <property type="entry name" value="SANT/Myb"/>
</dbReference>
<protein>
    <submittedName>
        <fullName evidence="4">Uncharacterized protein</fullName>
    </submittedName>
</protein>
<accession>A0A699Z9J3</accession>